<evidence type="ECO:0008006" key="5">
    <source>
        <dbReference type="Google" id="ProtNLM"/>
    </source>
</evidence>
<dbReference type="GO" id="GO:0030031">
    <property type="term" value="P:cell projection assembly"/>
    <property type="evidence" value="ECO:0007669"/>
    <property type="project" value="TreeGrafter"/>
</dbReference>
<dbReference type="PANTHER" id="PTHR12093:SF10">
    <property type="entry name" value="MEMBRANE-ASSOCIATED PROTEIN HEM"/>
    <property type="match status" value="1"/>
</dbReference>
<feature type="compositionally biased region" description="Basic and acidic residues" evidence="2">
    <location>
        <begin position="546"/>
        <end position="561"/>
    </location>
</feature>
<dbReference type="GO" id="GO:0030866">
    <property type="term" value="P:cortical actin cytoskeleton organization"/>
    <property type="evidence" value="ECO:0007669"/>
    <property type="project" value="TreeGrafter"/>
</dbReference>
<dbReference type="AlphaFoldDB" id="A0AAD9UL43"/>
<sequence>MARQITPSQQKLAEKLTILNDRGIGMLTRIYNIKKMLGSVESKPSFLSDKALEPVIKAIVRKFPTVDTKSGSAQVTAIRTDIIKSLSLYYYTFVDIMVFKDHVTNLLTTIDACQVYFDITVNFDLTKGYLDLIVTYVSVLVLLSRVEDRKAVLGLFNFAHELMHSKAEESFPRLGQMIIEYEPPIKKLAEEFIPHSKCLMRALMSLQQIYPRRALTAEEWRSAQMLSLLADSTRIMSPAQIDTLGEVNPHAMWRQALSSNYVLALCRDEVIHIHLFIISYFETIKGYSKRVAEMKEWYIQAVQQAQIPELMFHVEELRALVKKYNQVMQRYFVQYLSGYDAVVLNQLIQGLSVCPEDESVILTSFYNSIASLSIKQGLSHPIGCLPSDTAYTSVSRASLQLKEHRDIAKHMNTVVFHTKMVDFLDEILVETSDLSIYCFYTSVFEHQFKQCMEFPAQHRYSIAFPMVCAHFMQATHQLCPEERHSIGTTSVQYAHWFLKEMSEEVNQVITAICEEQCMLADKILPKNCAIYIAHSINRKKNKDRKNKVLQEPERPGAESLRKHREEFTRMDKLHMALTELCYAINYCSVITVWEHGFVPREFFTQHLEARFQQYTGLFLQLHTDAHRFTGYNQFLKALVGMMMYNPEANEIAKPSELLNSVRAIMTVLQSVENYIHIDISRVFNNVLPQQTQPHDSYSGEKTITCNYTEWYLEVLLRKVSAGHIVYSPNHKAFVSLSSEAQLPFNAEEYASLMELRALAELVGPYGMRYMSERLMWHIYSQVEELKVEELKVEELKRMTIIGVLLSFRSLAQEALLDVLELRIPFLLSSVKDFQKHIPEQFTT</sequence>
<gene>
    <name evidence="3" type="ORF">NP493_13g01015</name>
</gene>
<evidence type="ECO:0000256" key="2">
    <source>
        <dbReference type="SAM" id="MobiDB-lite"/>
    </source>
</evidence>
<comment type="caution">
    <text evidence="3">The sequence shown here is derived from an EMBL/GenBank/DDBJ whole genome shotgun (WGS) entry which is preliminary data.</text>
</comment>
<evidence type="ECO:0000313" key="3">
    <source>
        <dbReference type="EMBL" id="KAK2193376.1"/>
    </source>
</evidence>
<dbReference type="PANTHER" id="PTHR12093">
    <property type="entry name" value="NCK-ASSOCIATED PROTEIN 1"/>
    <property type="match status" value="1"/>
</dbReference>
<dbReference type="EMBL" id="JAODUO010000013">
    <property type="protein sequence ID" value="KAK2193376.1"/>
    <property type="molecule type" value="Genomic_DNA"/>
</dbReference>
<reference evidence="3" key="1">
    <citation type="journal article" date="2023" name="Mol. Biol. Evol.">
        <title>Third-Generation Sequencing Reveals the Adaptive Role of the Epigenome in Three Deep-Sea Polychaetes.</title>
        <authorList>
            <person name="Perez M."/>
            <person name="Aroh O."/>
            <person name="Sun Y."/>
            <person name="Lan Y."/>
            <person name="Juniper S.K."/>
            <person name="Young C.R."/>
            <person name="Angers B."/>
            <person name="Qian P.Y."/>
        </authorList>
    </citation>
    <scope>NUCLEOTIDE SEQUENCE</scope>
    <source>
        <strain evidence="3">R07B-5</strain>
    </source>
</reference>
<organism evidence="3 4">
    <name type="scientific">Ridgeia piscesae</name>
    <name type="common">Tubeworm</name>
    <dbReference type="NCBI Taxonomy" id="27915"/>
    <lineage>
        <taxon>Eukaryota</taxon>
        <taxon>Metazoa</taxon>
        <taxon>Spiralia</taxon>
        <taxon>Lophotrochozoa</taxon>
        <taxon>Annelida</taxon>
        <taxon>Polychaeta</taxon>
        <taxon>Sedentaria</taxon>
        <taxon>Canalipalpata</taxon>
        <taxon>Sabellida</taxon>
        <taxon>Siboglinidae</taxon>
        <taxon>Ridgeia</taxon>
    </lineage>
</organism>
<protein>
    <recommendedName>
        <fullName evidence="5">Nck-associated protein 1</fullName>
    </recommendedName>
</protein>
<dbReference type="Proteomes" id="UP001209878">
    <property type="component" value="Unassembled WGS sequence"/>
</dbReference>
<dbReference type="GO" id="GO:0031209">
    <property type="term" value="C:SCAR complex"/>
    <property type="evidence" value="ECO:0007669"/>
    <property type="project" value="TreeGrafter"/>
</dbReference>
<dbReference type="InterPro" id="IPR019137">
    <property type="entry name" value="Nck-associated_protein-1"/>
</dbReference>
<dbReference type="GO" id="GO:0016477">
    <property type="term" value="P:cell migration"/>
    <property type="evidence" value="ECO:0007669"/>
    <property type="project" value="TreeGrafter"/>
</dbReference>
<proteinExistence type="inferred from homology"/>
<feature type="region of interest" description="Disordered" evidence="2">
    <location>
        <begin position="542"/>
        <end position="561"/>
    </location>
</feature>
<evidence type="ECO:0000313" key="4">
    <source>
        <dbReference type="Proteomes" id="UP001209878"/>
    </source>
</evidence>
<dbReference type="Pfam" id="PF09735">
    <property type="entry name" value="Nckap1"/>
    <property type="match status" value="3"/>
</dbReference>
<comment type="similarity">
    <text evidence="1">Belongs to the HEM-1/HEM-2 family.</text>
</comment>
<evidence type="ECO:0000256" key="1">
    <source>
        <dbReference type="ARBA" id="ARBA00037947"/>
    </source>
</evidence>
<dbReference type="GO" id="GO:0048812">
    <property type="term" value="P:neuron projection morphogenesis"/>
    <property type="evidence" value="ECO:0007669"/>
    <property type="project" value="TreeGrafter"/>
</dbReference>
<accession>A0AAD9UL43</accession>
<name>A0AAD9UL43_RIDPI</name>
<keyword evidence="4" id="KW-1185">Reference proteome</keyword>